<evidence type="ECO:0000259" key="7">
    <source>
        <dbReference type="PROSITE" id="PS51387"/>
    </source>
</evidence>
<evidence type="ECO:0000313" key="10">
    <source>
        <dbReference type="Proteomes" id="UP000308092"/>
    </source>
</evidence>
<dbReference type="Pfam" id="PF08031">
    <property type="entry name" value="BBE"/>
    <property type="match status" value="1"/>
</dbReference>
<evidence type="ECO:0000256" key="3">
    <source>
        <dbReference type="ARBA" id="ARBA00022630"/>
    </source>
</evidence>
<evidence type="ECO:0000313" key="8">
    <source>
        <dbReference type="EMBL" id="KAA8649457.1"/>
    </source>
</evidence>
<sequence>MRLLVLFLAIASICFGQSLTARTSQNDELYNCVANVFSTTASQRIVRPEDDTYLDARLGETIQFTELPVLIAYAEKADEVGRLVKCAQVAGVKAVPRSGGHSFTAYSALNGTLVIDIAHINNVEVSHDRHTATVGAGIRLGALYTALDAYNTSFIGGICPTVGLAGFIGSGGFNMQQRSQGLGVDHVLAAKVVTADGLTVVASPDSHPDLFWAIRGGGGGTYGIVVEFTLSLTKVPRSAMLLLSWNETESRFPVARRFLDWGPKQEPAFMSQINVYHDKVQVVAMHYGRSALALRSLVNSSGLLSIGHPEVIIAGGCNIDNARIFGYTTMECLPDDKVDASILNVIPDPFSKVGDHPQFQYNEKRKSDSVGAAQPWERFYRLSKSFFVEKKRPLRDDILRGILDRISKLDEASQIWGEWHSWNIPQKAPRTKSSFPWRDEAYAHLEFQIHGSQNETQQHIYEDWFADLESFLRPAVGPASYSGYMDEDISTNPLTSYYGDSVCRLIGVKQKYDPDEFFRNPFSIPASPPEGINC</sequence>
<dbReference type="VEuPathDB" id="FungiDB:EYZ11_007756"/>
<evidence type="ECO:0000313" key="11">
    <source>
        <dbReference type="Proteomes" id="UP000324241"/>
    </source>
</evidence>
<reference evidence="8 11" key="2">
    <citation type="submission" date="2019-08" db="EMBL/GenBank/DDBJ databases">
        <title>The genome sequence of a newly discovered highly antifungal drug resistant Aspergillus species, Aspergillus tanneri NIH 1004.</title>
        <authorList>
            <person name="Mounaud S."/>
            <person name="Singh I."/>
            <person name="Joardar V."/>
            <person name="Pakala S."/>
            <person name="Pakala S."/>
            <person name="Venepally P."/>
            <person name="Chung J.K."/>
            <person name="Losada L."/>
            <person name="Nierman W.C."/>
        </authorList>
    </citation>
    <scope>NUCLEOTIDE SEQUENCE [LARGE SCALE GENOMIC DNA]</scope>
    <source>
        <strain evidence="8 11">NIH1004</strain>
    </source>
</reference>
<evidence type="ECO:0000313" key="9">
    <source>
        <dbReference type="EMBL" id="THC92764.1"/>
    </source>
</evidence>
<keyword evidence="3" id="KW-0285">Flavoprotein</keyword>
<dbReference type="EMBL" id="SOSA01000310">
    <property type="protein sequence ID" value="THC92764.1"/>
    <property type="molecule type" value="Genomic_DNA"/>
</dbReference>
<comment type="similarity">
    <text evidence="2">Belongs to the oxygen-dependent FAD-linked oxidoreductase family.</text>
</comment>
<dbReference type="Gene3D" id="3.30.465.10">
    <property type="match status" value="2"/>
</dbReference>
<dbReference type="InterPro" id="IPR050416">
    <property type="entry name" value="FAD-linked_Oxidoreductase"/>
</dbReference>
<dbReference type="Pfam" id="PF01565">
    <property type="entry name" value="FAD_binding_4"/>
    <property type="match status" value="1"/>
</dbReference>
<dbReference type="Proteomes" id="UP000324241">
    <property type="component" value="Unassembled WGS sequence"/>
</dbReference>
<dbReference type="InterPro" id="IPR016166">
    <property type="entry name" value="FAD-bd_PCMH"/>
</dbReference>
<dbReference type="PROSITE" id="PS51387">
    <property type="entry name" value="FAD_PCMH"/>
    <property type="match status" value="1"/>
</dbReference>
<evidence type="ECO:0000256" key="2">
    <source>
        <dbReference type="ARBA" id="ARBA00005466"/>
    </source>
</evidence>
<dbReference type="InterPro" id="IPR036318">
    <property type="entry name" value="FAD-bd_PCMH-like_sf"/>
</dbReference>
<keyword evidence="6" id="KW-0732">Signal</keyword>
<dbReference type="STRING" id="1220188.A0A4V3UNW7"/>
<dbReference type="EMBL" id="QUQM01000001">
    <property type="protein sequence ID" value="KAA8649457.1"/>
    <property type="molecule type" value="Genomic_DNA"/>
</dbReference>
<reference evidence="9 10" key="1">
    <citation type="submission" date="2019-03" db="EMBL/GenBank/DDBJ databases">
        <title>The genome sequence of a newly discovered highly antifungal drug resistant Aspergillus species, Aspergillus tanneri NIH 1004.</title>
        <authorList>
            <person name="Mounaud S."/>
            <person name="Singh I."/>
            <person name="Joardar V."/>
            <person name="Pakala S."/>
            <person name="Pakala S."/>
            <person name="Venepally P."/>
            <person name="Hoover J."/>
            <person name="Nierman W."/>
            <person name="Chung J."/>
            <person name="Losada L."/>
        </authorList>
    </citation>
    <scope>NUCLEOTIDE SEQUENCE [LARGE SCALE GENOMIC DNA]</scope>
    <source>
        <strain evidence="9 10">NIH1004</strain>
    </source>
</reference>
<dbReference type="Proteomes" id="UP000308092">
    <property type="component" value="Unassembled WGS sequence"/>
</dbReference>
<dbReference type="SUPFAM" id="SSF56176">
    <property type="entry name" value="FAD-binding/transporter-associated domain-like"/>
    <property type="match status" value="1"/>
</dbReference>
<dbReference type="RefSeq" id="XP_033428818.1">
    <property type="nucleotide sequence ID" value="XM_033566823.1"/>
</dbReference>
<keyword evidence="4" id="KW-0274">FAD</keyword>
<dbReference type="PANTHER" id="PTHR42973">
    <property type="entry name" value="BINDING OXIDOREDUCTASE, PUTATIVE (AFU_ORTHOLOGUE AFUA_1G17690)-RELATED"/>
    <property type="match status" value="1"/>
</dbReference>
<name>A0A4V3UNW7_9EURO</name>
<feature type="chain" id="PRO_5033454302" description="FAD-binding PCMH-type domain-containing protein" evidence="6">
    <location>
        <begin position="17"/>
        <end position="534"/>
    </location>
</feature>
<evidence type="ECO:0000256" key="4">
    <source>
        <dbReference type="ARBA" id="ARBA00022827"/>
    </source>
</evidence>
<accession>A0A4V3UNW7</accession>
<proteinExistence type="inferred from homology"/>
<comment type="caution">
    <text evidence="9">The sequence shown here is derived from an EMBL/GenBank/DDBJ whole genome shotgun (WGS) entry which is preliminary data.</text>
</comment>
<comment type="cofactor">
    <cofactor evidence="1">
        <name>FAD</name>
        <dbReference type="ChEBI" id="CHEBI:57692"/>
    </cofactor>
</comment>
<dbReference type="AlphaFoldDB" id="A0A4V3UNW7"/>
<dbReference type="InterPro" id="IPR012951">
    <property type="entry name" value="BBE"/>
</dbReference>
<organism evidence="9 10">
    <name type="scientific">Aspergillus tanneri</name>
    <dbReference type="NCBI Taxonomy" id="1220188"/>
    <lineage>
        <taxon>Eukaryota</taxon>
        <taxon>Fungi</taxon>
        <taxon>Dikarya</taxon>
        <taxon>Ascomycota</taxon>
        <taxon>Pezizomycotina</taxon>
        <taxon>Eurotiomycetes</taxon>
        <taxon>Eurotiomycetidae</taxon>
        <taxon>Eurotiales</taxon>
        <taxon>Aspergillaceae</taxon>
        <taxon>Aspergillus</taxon>
        <taxon>Aspergillus subgen. Circumdati</taxon>
    </lineage>
</organism>
<feature type="signal peptide" evidence="6">
    <location>
        <begin position="1"/>
        <end position="16"/>
    </location>
</feature>
<keyword evidence="10" id="KW-1185">Reference proteome</keyword>
<keyword evidence="5" id="KW-0560">Oxidoreductase</keyword>
<dbReference type="PANTHER" id="PTHR42973:SF39">
    <property type="entry name" value="FAD-BINDING PCMH-TYPE DOMAIN-CONTAINING PROTEIN"/>
    <property type="match status" value="1"/>
</dbReference>
<protein>
    <recommendedName>
        <fullName evidence="7">FAD-binding PCMH-type domain-containing protein</fullName>
    </recommendedName>
</protein>
<evidence type="ECO:0000256" key="6">
    <source>
        <dbReference type="SAM" id="SignalP"/>
    </source>
</evidence>
<gene>
    <name evidence="8" type="ORF">ATNIH1004_002128</name>
    <name evidence="9" type="ORF">EYZ11_007756</name>
</gene>
<dbReference type="GeneID" id="54324830"/>
<feature type="domain" description="FAD-binding PCMH-type" evidence="7">
    <location>
        <begin position="64"/>
        <end position="235"/>
    </location>
</feature>
<dbReference type="GO" id="GO:0016491">
    <property type="term" value="F:oxidoreductase activity"/>
    <property type="evidence" value="ECO:0007669"/>
    <property type="project" value="UniProtKB-KW"/>
</dbReference>
<dbReference type="GO" id="GO:0071949">
    <property type="term" value="F:FAD binding"/>
    <property type="evidence" value="ECO:0007669"/>
    <property type="project" value="InterPro"/>
</dbReference>
<dbReference type="InterPro" id="IPR006094">
    <property type="entry name" value="Oxid_FAD_bind_N"/>
</dbReference>
<evidence type="ECO:0000256" key="5">
    <source>
        <dbReference type="ARBA" id="ARBA00023002"/>
    </source>
</evidence>
<dbReference type="InterPro" id="IPR016169">
    <property type="entry name" value="FAD-bd_PCMH_sub2"/>
</dbReference>
<evidence type="ECO:0000256" key="1">
    <source>
        <dbReference type="ARBA" id="ARBA00001974"/>
    </source>
</evidence>
<dbReference type="OrthoDB" id="407275at2759"/>